<gene>
    <name evidence="2" type="ORF">ABK905_11715</name>
</gene>
<accession>A0AAU7QEF3</accession>
<evidence type="ECO:0000256" key="1">
    <source>
        <dbReference type="SAM" id="Phobius"/>
    </source>
</evidence>
<dbReference type="PROSITE" id="PS51108">
    <property type="entry name" value="PTS_EIID"/>
    <property type="match status" value="1"/>
</dbReference>
<dbReference type="PANTHER" id="PTHR32502:SF23">
    <property type="entry name" value="TRANSPORT PROTEIN, PTS SYSTEM"/>
    <property type="match status" value="1"/>
</dbReference>
<organism evidence="2">
    <name type="scientific">Acerihabitans sp. KWT182</name>
    <dbReference type="NCBI Taxonomy" id="3157919"/>
    <lineage>
        <taxon>Bacteria</taxon>
        <taxon>Pseudomonadati</taxon>
        <taxon>Pseudomonadota</taxon>
        <taxon>Gammaproteobacteria</taxon>
        <taxon>Enterobacterales</taxon>
        <taxon>Pectobacteriaceae</taxon>
        <taxon>Acerihabitans</taxon>
    </lineage>
</organism>
<keyword evidence="1" id="KW-0812">Transmembrane</keyword>
<dbReference type="EMBL" id="CP157947">
    <property type="protein sequence ID" value="XBS71523.1"/>
    <property type="molecule type" value="Genomic_DNA"/>
</dbReference>
<dbReference type="Pfam" id="PF03613">
    <property type="entry name" value="EIID-AGA"/>
    <property type="match status" value="1"/>
</dbReference>
<dbReference type="GO" id="GO:0009401">
    <property type="term" value="P:phosphoenolpyruvate-dependent sugar phosphotransferase system"/>
    <property type="evidence" value="ECO:0007669"/>
    <property type="project" value="InterPro"/>
</dbReference>
<dbReference type="InterPro" id="IPR004704">
    <property type="entry name" value="PTS_IID_man"/>
</dbReference>
<dbReference type="PANTHER" id="PTHR32502">
    <property type="entry name" value="N-ACETYLGALACTOSAMINE PERMEASE II COMPONENT-RELATED"/>
    <property type="match status" value="1"/>
</dbReference>
<dbReference type="AlphaFoldDB" id="A0AAU7QEF3"/>
<reference evidence="2" key="1">
    <citation type="submission" date="2024-06" db="EMBL/GenBank/DDBJ databases">
        <authorList>
            <person name="Coelho C."/>
            <person name="Bento M."/>
            <person name="Garcia E."/>
            <person name="Camelo A."/>
            <person name="Brandao I."/>
            <person name="Espirito Santo C."/>
            <person name="Trovao J."/>
            <person name="Verissimo A."/>
            <person name="Costa J."/>
            <person name="Tiago I."/>
        </authorList>
    </citation>
    <scope>NUCLEOTIDE SEQUENCE</scope>
    <source>
        <strain evidence="2">KWT182</strain>
    </source>
</reference>
<feature type="transmembrane region" description="Helical" evidence="1">
    <location>
        <begin position="159"/>
        <end position="177"/>
    </location>
</feature>
<feature type="transmembrane region" description="Helical" evidence="1">
    <location>
        <begin position="202"/>
        <end position="222"/>
    </location>
</feature>
<keyword evidence="1" id="KW-0472">Membrane</keyword>
<feature type="transmembrane region" description="Helical" evidence="1">
    <location>
        <begin position="267"/>
        <end position="286"/>
    </location>
</feature>
<proteinExistence type="predicted"/>
<evidence type="ECO:0000313" key="2">
    <source>
        <dbReference type="EMBL" id="XBS71523.1"/>
    </source>
</evidence>
<sequence>MSIEHHSDAAGLRAAPAAIPARLGKAVLNKCWRNWAMHNITVASYDRMEGHGFVKALMPAVETLYPGDTAKQMAVLQPHTAYFNTEPQLGAIVTGIVIGMEEQRAGGEPIDANSIQTIKNSLMGPIAGIGDSSIQGTLIPILLSIAISLSQGGSVLGPIFYIVIFNLLIVSLSYRVFHSGYRLGVKAVDYFVSENANKLRECMSIIGVTVIGGIASTYINLATPLTFTSGGVKINAQKILDGIFPDLLPLLAVLGIWLLLTRFKLSVVKTMIVTLLISGIGASIGIF</sequence>
<dbReference type="InterPro" id="IPR050303">
    <property type="entry name" value="GatZ_KbaZ_carbometab"/>
</dbReference>
<name>A0AAU7QEF3_9GAMM</name>
<feature type="transmembrane region" description="Helical" evidence="1">
    <location>
        <begin position="242"/>
        <end position="260"/>
    </location>
</feature>
<protein>
    <submittedName>
        <fullName evidence="2">PTS system mannose/fructose/sorbose family transporter subunit IID</fullName>
    </submittedName>
</protein>
<keyword evidence="1" id="KW-1133">Transmembrane helix</keyword>
<dbReference type="GO" id="GO:0005886">
    <property type="term" value="C:plasma membrane"/>
    <property type="evidence" value="ECO:0007669"/>
    <property type="project" value="TreeGrafter"/>
</dbReference>